<dbReference type="Gene3D" id="3.90.190.10">
    <property type="entry name" value="Protein tyrosine phosphatase superfamily"/>
    <property type="match status" value="1"/>
</dbReference>
<dbReference type="PANTHER" id="PTHR31126">
    <property type="entry name" value="TYROSINE-PROTEIN PHOSPHATASE"/>
    <property type="match status" value="1"/>
</dbReference>
<gene>
    <name evidence="4" type="ORF">AGR13a_Cc250142</name>
</gene>
<keyword evidence="2" id="KW-0472">Membrane</keyword>
<dbReference type="InterPro" id="IPR055214">
    <property type="entry name" value="PTP-NADK"/>
</dbReference>
<dbReference type="EMBL" id="FBWH01000018">
    <property type="protein sequence ID" value="CUX26317.1"/>
    <property type="molecule type" value="Genomic_DNA"/>
</dbReference>
<evidence type="ECO:0000313" key="4">
    <source>
        <dbReference type="EMBL" id="CUX26317.1"/>
    </source>
</evidence>
<dbReference type="InterPro" id="IPR016130">
    <property type="entry name" value="Tyr_Pase_AS"/>
</dbReference>
<proteinExistence type="inferred from homology"/>
<evidence type="ECO:0000313" key="5">
    <source>
        <dbReference type="Proteomes" id="UP000191812"/>
    </source>
</evidence>
<evidence type="ECO:0000256" key="1">
    <source>
        <dbReference type="ARBA" id="ARBA00009580"/>
    </source>
</evidence>
<feature type="transmembrane region" description="Helical" evidence="2">
    <location>
        <begin position="41"/>
        <end position="60"/>
    </location>
</feature>
<comment type="similarity">
    <text evidence="1">Belongs to the protein-tyrosine phosphatase family.</text>
</comment>
<dbReference type="Pfam" id="PF22741">
    <property type="entry name" value="PTP-NADK"/>
    <property type="match status" value="1"/>
</dbReference>
<feature type="domain" description="DSP-PTPase phosphatase fused to NAD+ Kinase" evidence="3">
    <location>
        <begin position="81"/>
        <end position="180"/>
    </location>
</feature>
<keyword evidence="2" id="KW-0812">Transmembrane</keyword>
<evidence type="ECO:0000256" key="2">
    <source>
        <dbReference type="SAM" id="Phobius"/>
    </source>
</evidence>
<name>A0ABM9VEL9_9HYPH</name>
<evidence type="ECO:0000259" key="3">
    <source>
        <dbReference type="Pfam" id="PF22741"/>
    </source>
</evidence>
<dbReference type="Proteomes" id="UP000191812">
    <property type="component" value="Unassembled WGS sequence"/>
</dbReference>
<dbReference type="CDD" id="cd14529">
    <property type="entry name" value="TpbA-like"/>
    <property type="match status" value="1"/>
</dbReference>
<accession>A0ABM9VEL9</accession>
<organism evidence="4 5">
    <name type="scientific">Agrobacterium genomosp. 13 str. CFBP 6927</name>
    <dbReference type="NCBI Taxonomy" id="1183428"/>
    <lineage>
        <taxon>Bacteria</taxon>
        <taxon>Pseudomonadati</taxon>
        <taxon>Pseudomonadota</taxon>
        <taxon>Alphaproteobacteria</taxon>
        <taxon>Hyphomicrobiales</taxon>
        <taxon>Rhizobiaceae</taxon>
        <taxon>Rhizobium/Agrobacterium group</taxon>
        <taxon>Agrobacterium</taxon>
        <taxon>Agrobacterium tumefaciens complex</taxon>
    </lineage>
</organism>
<dbReference type="PANTHER" id="PTHR31126:SF72">
    <property type="entry name" value="DUAL SPECIFICITY PROTEIN PHOSPHATASE TPBA"/>
    <property type="match status" value="1"/>
</dbReference>
<sequence>MRCFLWGAPIWQWWMPDLFSPVCDAICQPVRRLSRVDVLRIVLKFLKITAIGLVALPVLAGAHMGIGQLTGNFHEVIPGELYRSAQPSGKDITAYAKAYGIKTIINLRDEKREGWYDAESHAAKNNGIRLVDYPLSSSEKVSVEDSETLAAVLRNAEKPILIHCEHGANRTGLASAIYVAAVAGKSEAAAEFQLSPYYGHVPIPGIGRYEMYQSWDDYEETIGF</sequence>
<comment type="caution">
    <text evidence="4">The sequence shown here is derived from an EMBL/GenBank/DDBJ whole genome shotgun (WGS) entry which is preliminary data.</text>
</comment>
<keyword evidence="5" id="KW-1185">Reference proteome</keyword>
<dbReference type="PROSITE" id="PS00383">
    <property type="entry name" value="TYR_PHOSPHATASE_1"/>
    <property type="match status" value="1"/>
</dbReference>
<dbReference type="SUPFAM" id="SSF52799">
    <property type="entry name" value="(Phosphotyrosine protein) phosphatases II"/>
    <property type="match status" value="1"/>
</dbReference>
<keyword evidence="2" id="KW-1133">Transmembrane helix</keyword>
<reference evidence="4 5" key="1">
    <citation type="submission" date="2016-01" db="EMBL/GenBank/DDBJ databases">
        <authorList>
            <person name="Regsiter A."/>
            <person name="william w."/>
        </authorList>
    </citation>
    <scope>NUCLEOTIDE SEQUENCE [LARGE SCALE GENOMIC DNA]</scope>
    <source>
        <strain evidence="4 5">CFBP 6927</strain>
    </source>
</reference>
<protein>
    <submittedName>
        <fullName evidence="4">Tyrosine/serine protein phosphatase</fullName>
    </submittedName>
</protein>
<dbReference type="InterPro" id="IPR029021">
    <property type="entry name" value="Prot-tyrosine_phosphatase-like"/>
</dbReference>